<evidence type="ECO:0000313" key="6">
    <source>
        <dbReference type="EMBL" id="AEB07911.1"/>
    </source>
</evidence>
<dbReference type="GO" id="GO:0046872">
    <property type="term" value="F:metal ion binding"/>
    <property type="evidence" value="ECO:0007669"/>
    <property type="project" value="UniProtKB-KW"/>
</dbReference>
<protein>
    <submittedName>
        <fullName evidence="6">4Fe-4S ferredoxin iron-sulfur binding domain-containing protein</fullName>
    </submittedName>
</protein>
<gene>
    <name evidence="6" type="ordered locus">Desac_0012</name>
</gene>
<keyword evidence="4" id="KW-0411">Iron-sulfur</keyword>
<evidence type="ECO:0000256" key="2">
    <source>
        <dbReference type="ARBA" id="ARBA00022723"/>
    </source>
</evidence>
<keyword evidence="1" id="KW-0004">4Fe-4S</keyword>
<reference evidence="6 7" key="1">
    <citation type="journal article" date="2011" name="Stand. Genomic Sci.">
        <title>Complete genome sequence of the acetate-degrading sulfate reducer Desulfobacca acetoxidans type strain (ASRB2).</title>
        <authorList>
            <person name="Goker M."/>
            <person name="Teshima H."/>
            <person name="Lapidus A."/>
            <person name="Nolan M."/>
            <person name="Lucas S."/>
            <person name="Hammon N."/>
            <person name="Deshpande S."/>
            <person name="Cheng J.F."/>
            <person name="Tapia R."/>
            <person name="Han C."/>
            <person name="Goodwin L."/>
            <person name="Pitluck S."/>
            <person name="Huntemann M."/>
            <person name="Liolios K."/>
            <person name="Ivanova N."/>
            <person name="Pagani I."/>
            <person name="Mavromatis K."/>
            <person name="Ovchinikova G."/>
            <person name="Pati A."/>
            <person name="Chen A."/>
            <person name="Palaniappan K."/>
            <person name="Land M."/>
            <person name="Hauser L."/>
            <person name="Brambilla E.M."/>
            <person name="Rohde M."/>
            <person name="Spring S."/>
            <person name="Detter J.C."/>
            <person name="Woyke T."/>
            <person name="Bristow J."/>
            <person name="Eisen J.A."/>
            <person name="Markowitz V."/>
            <person name="Hugenholtz P."/>
            <person name="Kyrpides N.C."/>
            <person name="Klenk H.P."/>
        </authorList>
    </citation>
    <scope>NUCLEOTIDE SEQUENCE [LARGE SCALE GENOMIC DNA]</scope>
    <source>
        <strain evidence="7">ATCC 700848 / DSM 11109 / ASRB2</strain>
    </source>
</reference>
<dbReference type="KEGG" id="dao:Desac_0012"/>
<dbReference type="PROSITE" id="PS00198">
    <property type="entry name" value="4FE4S_FER_1"/>
    <property type="match status" value="1"/>
</dbReference>
<keyword evidence="3" id="KW-0408">Iron</keyword>
<reference evidence="7" key="2">
    <citation type="submission" date="2011-03" db="EMBL/GenBank/DDBJ databases">
        <title>The complete genome of Desulfobacca acetoxidans DSM 11109.</title>
        <authorList>
            <consortium name="US DOE Joint Genome Institute (JGI-PGF)"/>
            <person name="Lucas S."/>
            <person name="Copeland A."/>
            <person name="Lapidus A."/>
            <person name="Bruce D."/>
            <person name="Goodwin L."/>
            <person name="Pitluck S."/>
            <person name="Peters L."/>
            <person name="Kyrpides N."/>
            <person name="Mavromatis K."/>
            <person name="Ivanova N."/>
            <person name="Ovchinnikova G."/>
            <person name="Teshima H."/>
            <person name="Detter J.C."/>
            <person name="Han C."/>
            <person name="Land M."/>
            <person name="Hauser L."/>
            <person name="Markowitz V."/>
            <person name="Cheng J.-F."/>
            <person name="Hugenholtz P."/>
            <person name="Woyke T."/>
            <person name="Wu D."/>
            <person name="Spring S."/>
            <person name="Schueler E."/>
            <person name="Brambilla E."/>
            <person name="Klenk H.-P."/>
            <person name="Eisen J.A."/>
        </authorList>
    </citation>
    <scope>NUCLEOTIDE SEQUENCE [LARGE SCALE GENOMIC DNA]</scope>
    <source>
        <strain evidence="7">ATCC 700848 / DSM 11109 / ASRB2</strain>
    </source>
</reference>
<dbReference type="InterPro" id="IPR007160">
    <property type="entry name" value="DUF362"/>
</dbReference>
<dbReference type="PANTHER" id="PTHR24960:SF83">
    <property type="entry name" value="4FE-4S FERREDOXIN-TYPE DOMAIN-CONTAINING PROTEIN"/>
    <property type="match status" value="1"/>
</dbReference>
<dbReference type="InterPro" id="IPR050157">
    <property type="entry name" value="PSI_iron-sulfur_center"/>
</dbReference>
<proteinExistence type="predicted"/>
<dbReference type="eggNOG" id="COG2768">
    <property type="taxonomic scope" value="Bacteria"/>
</dbReference>
<feature type="domain" description="4Fe-4S ferredoxin-type" evidence="5">
    <location>
        <begin position="218"/>
        <end position="247"/>
    </location>
</feature>
<organism evidence="6 7">
    <name type="scientific">Desulfobacca acetoxidans (strain ATCC 700848 / DSM 11109 / ASRB2)</name>
    <dbReference type="NCBI Taxonomy" id="880072"/>
    <lineage>
        <taxon>Bacteria</taxon>
        <taxon>Pseudomonadati</taxon>
        <taxon>Thermodesulfobacteriota</taxon>
        <taxon>Desulfobaccia</taxon>
        <taxon>Desulfobaccales</taxon>
        <taxon>Desulfobaccaceae</taxon>
        <taxon>Desulfobacca</taxon>
    </lineage>
</organism>
<keyword evidence="7" id="KW-1185">Reference proteome</keyword>
<dbReference type="HOGENOM" id="CLU_046240_0_0_7"/>
<dbReference type="Gene3D" id="3.30.70.20">
    <property type="match status" value="1"/>
</dbReference>
<keyword evidence="2" id="KW-0479">Metal-binding</keyword>
<accession>F2NGK4</accession>
<evidence type="ECO:0000256" key="1">
    <source>
        <dbReference type="ARBA" id="ARBA00022485"/>
    </source>
</evidence>
<dbReference type="AlphaFoldDB" id="F2NGK4"/>
<dbReference type="PANTHER" id="PTHR24960">
    <property type="entry name" value="PHOTOSYSTEM I IRON-SULFUR CENTER-RELATED"/>
    <property type="match status" value="1"/>
</dbReference>
<dbReference type="GO" id="GO:0051539">
    <property type="term" value="F:4 iron, 4 sulfur cluster binding"/>
    <property type="evidence" value="ECO:0007669"/>
    <property type="project" value="UniProtKB-KW"/>
</dbReference>
<evidence type="ECO:0000256" key="4">
    <source>
        <dbReference type="ARBA" id="ARBA00023014"/>
    </source>
</evidence>
<dbReference type="InterPro" id="IPR017896">
    <property type="entry name" value="4Fe4S_Fe-S-bd"/>
</dbReference>
<feature type="domain" description="4Fe-4S ferredoxin-type" evidence="5">
    <location>
        <begin position="189"/>
        <end position="216"/>
    </location>
</feature>
<evidence type="ECO:0000256" key="3">
    <source>
        <dbReference type="ARBA" id="ARBA00023004"/>
    </source>
</evidence>
<sequence length="370" mass="40493">MASQVFCFDLRVTTKDTNFKKFGRLLEAADLKGIVQRKKKRPLIGIKLHFGEKGNTSFIRPIYVRQVVDKLWEYGGRPFITDANTVYVGTRADAVDHLTTAIQNGFAYAVVNAPLVIADGLRGTAEAEVEINQELFQSVFIGEAIVEAEALVSLAHFKLHELSGFGGAIKNVGMGCASRRGKLAQHSNIAPKVNEKKCTGCGDCVAHCAQEAIRLEADKAVIDPAKCVGCAECILVCPYGNIEIQWNESIPVFLKKMVEYTYGVLKGKQDRVIFVNFVTQVSPACDCYGHNDLPIVGDLGILASRDIVALDQACADLVNSSPGLPGSCLKDLTAGSDKFRSVYPKIDWEIQLDYAEKLALGSRRYELIKI</sequence>
<dbReference type="STRING" id="880072.Desac_0012"/>
<dbReference type="Pfam" id="PF12838">
    <property type="entry name" value="Fer4_7"/>
    <property type="match status" value="1"/>
</dbReference>
<evidence type="ECO:0000259" key="5">
    <source>
        <dbReference type="PROSITE" id="PS51379"/>
    </source>
</evidence>
<dbReference type="Pfam" id="PF04015">
    <property type="entry name" value="DUF362"/>
    <property type="match status" value="1"/>
</dbReference>
<evidence type="ECO:0000313" key="7">
    <source>
        <dbReference type="Proteomes" id="UP000000483"/>
    </source>
</evidence>
<dbReference type="OrthoDB" id="9781559at2"/>
<dbReference type="RefSeq" id="WP_013705026.1">
    <property type="nucleotide sequence ID" value="NC_015388.1"/>
</dbReference>
<dbReference type="SUPFAM" id="SSF54862">
    <property type="entry name" value="4Fe-4S ferredoxins"/>
    <property type="match status" value="1"/>
</dbReference>
<dbReference type="PROSITE" id="PS51379">
    <property type="entry name" value="4FE4S_FER_2"/>
    <property type="match status" value="2"/>
</dbReference>
<dbReference type="Proteomes" id="UP000000483">
    <property type="component" value="Chromosome"/>
</dbReference>
<dbReference type="EMBL" id="CP002629">
    <property type="protein sequence ID" value="AEB07911.1"/>
    <property type="molecule type" value="Genomic_DNA"/>
</dbReference>
<name>F2NGK4_DESAR</name>
<dbReference type="InterPro" id="IPR017900">
    <property type="entry name" value="4Fe4S_Fe_S_CS"/>
</dbReference>